<accession>A0ABR5AER8</accession>
<organism evidence="3 4">
    <name type="scientific">Gordoniibacillus kamchatkensis</name>
    <dbReference type="NCBI Taxonomy" id="1590651"/>
    <lineage>
        <taxon>Bacteria</taxon>
        <taxon>Bacillati</taxon>
        <taxon>Bacillota</taxon>
        <taxon>Bacilli</taxon>
        <taxon>Bacillales</taxon>
        <taxon>Paenibacillaceae</taxon>
        <taxon>Gordoniibacillus</taxon>
    </lineage>
</organism>
<feature type="transmembrane region" description="Helical" evidence="1">
    <location>
        <begin position="22"/>
        <end position="45"/>
    </location>
</feature>
<keyword evidence="1" id="KW-0472">Membrane</keyword>
<dbReference type="SUPFAM" id="SSF48317">
    <property type="entry name" value="Acid phosphatase/Vanadium-dependent haloperoxidase"/>
    <property type="match status" value="1"/>
</dbReference>
<evidence type="ECO:0000259" key="2">
    <source>
        <dbReference type="SMART" id="SM00014"/>
    </source>
</evidence>
<gene>
    <name evidence="3" type="ORF">SD70_20540</name>
</gene>
<dbReference type="InterPro" id="IPR033879">
    <property type="entry name" value="UPP_Pase"/>
</dbReference>
<dbReference type="Proteomes" id="UP000031967">
    <property type="component" value="Unassembled WGS sequence"/>
</dbReference>
<sequence>MNYAVFQFINDLSGHLIWLDSIMVLVSKYGLELFAIWLGFVWVLGDDRRKHIVLQSGIAGILALFLNYVIAQFYFEPRPFVSHPVHLLFPHAADASFPSDHTSGAFALALTVLICKRWSGWWGYSMLALAVATGISRVYVGHHYPGDVIGSIVVAFLASLLLQSRWILLAPLSTFIIKMYKKLFFRLLAKKKLNFQVNK</sequence>
<dbReference type="RefSeq" id="WP_041049379.1">
    <property type="nucleotide sequence ID" value="NZ_JXAK01000039.1"/>
</dbReference>
<evidence type="ECO:0000313" key="4">
    <source>
        <dbReference type="Proteomes" id="UP000031967"/>
    </source>
</evidence>
<dbReference type="InterPro" id="IPR000326">
    <property type="entry name" value="PAP2/HPO"/>
</dbReference>
<dbReference type="Gene3D" id="1.20.144.10">
    <property type="entry name" value="Phosphatidic acid phosphatase type 2/haloperoxidase"/>
    <property type="match status" value="1"/>
</dbReference>
<dbReference type="PANTHER" id="PTHR14969:SF58">
    <property type="entry name" value="UNDECAPRENYL-DIPHOSPHATASE BCRC"/>
    <property type="match status" value="1"/>
</dbReference>
<proteinExistence type="predicted"/>
<evidence type="ECO:0000313" key="3">
    <source>
        <dbReference type="EMBL" id="KIL39323.1"/>
    </source>
</evidence>
<dbReference type="Pfam" id="PF01569">
    <property type="entry name" value="PAP2"/>
    <property type="match status" value="1"/>
</dbReference>
<feature type="transmembrane region" description="Helical" evidence="1">
    <location>
        <begin position="121"/>
        <end position="140"/>
    </location>
</feature>
<dbReference type="EMBL" id="JXAK01000039">
    <property type="protein sequence ID" value="KIL39323.1"/>
    <property type="molecule type" value="Genomic_DNA"/>
</dbReference>
<reference evidence="3 4" key="1">
    <citation type="submission" date="2014-12" db="EMBL/GenBank/DDBJ databases">
        <title>Draft genome sequence of Paenibacillus kamchatkensis strain B-2647.</title>
        <authorList>
            <person name="Karlyshev A.V."/>
            <person name="Kudryashova E.B."/>
        </authorList>
    </citation>
    <scope>NUCLEOTIDE SEQUENCE [LARGE SCALE GENOMIC DNA]</scope>
    <source>
        <strain evidence="3 4">VKM B-2647</strain>
    </source>
</reference>
<dbReference type="CDD" id="cd03385">
    <property type="entry name" value="PAP2_BcrC_like"/>
    <property type="match status" value="1"/>
</dbReference>
<dbReference type="InterPro" id="IPR036938">
    <property type="entry name" value="PAP2/HPO_sf"/>
</dbReference>
<comment type="caution">
    <text evidence="3">The sequence shown here is derived from an EMBL/GenBank/DDBJ whole genome shotgun (WGS) entry which is preliminary data.</text>
</comment>
<keyword evidence="1" id="KW-0812">Transmembrane</keyword>
<dbReference type="PANTHER" id="PTHR14969">
    <property type="entry name" value="SPHINGOSINE-1-PHOSPHATE PHOSPHOHYDROLASE"/>
    <property type="match status" value="1"/>
</dbReference>
<keyword evidence="4" id="KW-1185">Reference proteome</keyword>
<evidence type="ECO:0000256" key="1">
    <source>
        <dbReference type="SAM" id="Phobius"/>
    </source>
</evidence>
<keyword evidence="1" id="KW-1133">Transmembrane helix</keyword>
<feature type="transmembrane region" description="Helical" evidence="1">
    <location>
        <begin position="152"/>
        <end position="177"/>
    </location>
</feature>
<feature type="domain" description="Phosphatidic acid phosphatase type 2/haloperoxidase" evidence="2">
    <location>
        <begin position="53"/>
        <end position="163"/>
    </location>
</feature>
<feature type="transmembrane region" description="Helical" evidence="1">
    <location>
        <begin position="52"/>
        <end position="75"/>
    </location>
</feature>
<protein>
    <recommendedName>
        <fullName evidence="2">Phosphatidic acid phosphatase type 2/haloperoxidase domain-containing protein</fullName>
    </recommendedName>
</protein>
<dbReference type="SMART" id="SM00014">
    <property type="entry name" value="acidPPc"/>
    <property type="match status" value="1"/>
</dbReference>
<name>A0ABR5AER8_9BACL</name>